<evidence type="ECO:0000256" key="5">
    <source>
        <dbReference type="ARBA" id="ARBA00022764"/>
    </source>
</evidence>
<dbReference type="PIRSF" id="PIRSF000294">
    <property type="entry name" value="Cytochrome-c_peroxidase"/>
    <property type="match status" value="1"/>
</dbReference>
<feature type="chain" id="PRO_5019197396" description="Cytochrome c domain-containing protein" evidence="10">
    <location>
        <begin position="26"/>
        <end position="376"/>
    </location>
</feature>
<comment type="subcellular location">
    <subcellularLocation>
        <location evidence="1">Periplasm</location>
    </subcellularLocation>
</comment>
<dbReference type="Proteomes" id="UP000283433">
    <property type="component" value="Unassembled WGS sequence"/>
</dbReference>
<dbReference type="PROSITE" id="PS51007">
    <property type="entry name" value="CYTC"/>
    <property type="match status" value="2"/>
</dbReference>
<dbReference type="PANTHER" id="PTHR30600:SF4">
    <property type="entry name" value="CYTOCHROME C DOMAIN-CONTAINING PROTEIN"/>
    <property type="match status" value="1"/>
</dbReference>
<evidence type="ECO:0000256" key="7">
    <source>
        <dbReference type="ARBA" id="ARBA00023004"/>
    </source>
</evidence>
<evidence type="ECO:0000259" key="11">
    <source>
        <dbReference type="PROSITE" id="PS51007"/>
    </source>
</evidence>
<feature type="binding site" description="covalent" evidence="8">
    <location>
        <position position="106"/>
    </location>
    <ligand>
        <name>heme c</name>
        <dbReference type="ChEBI" id="CHEBI:61717"/>
        <label>1</label>
    </ligand>
</feature>
<feature type="binding site" description="covalent" evidence="8">
    <location>
        <position position="109"/>
    </location>
    <ligand>
        <name>heme c</name>
        <dbReference type="ChEBI" id="CHEBI:61717"/>
        <label>1</label>
    </ligand>
</feature>
<evidence type="ECO:0000256" key="8">
    <source>
        <dbReference type="PIRSR" id="PIRSR000294-1"/>
    </source>
</evidence>
<evidence type="ECO:0000313" key="12">
    <source>
        <dbReference type="EMBL" id="RKD17006.1"/>
    </source>
</evidence>
<dbReference type="GO" id="GO:0046872">
    <property type="term" value="F:metal ion binding"/>
    <property type="evidence" value="ECO:0007669"/>
    <property type="project" value="UniProtKB-KW"/>
</dbReference>
<evidence type="ECO:0000256" key="9">
    <source>
        <dbReference type="PIRSR" id="PIRSR000294-2"/>
    </source>
</evidence>
<keyword evidence="2 8" id="KW-0349">Heme</keyword>
<keyword evidence="6" id="KW-0560">Oxidoreductase</keyword>
<reference evidence="12 13" key="1">
    <citation type="submission" date="2016-07" db="EMBL/GenBank/DDBJ databases">
        <title>Genome of Pelobium manganitolerans.</title>
        <authorList>
            <person name="Wu S."/>
            <person name="Wang G."/>
        </authorList>
    </citation>
    <scope>NUCLEOTIDE SEQUENCE [LARGE SCALE GENOMIC DNA]</scope>
    <source>
        <strain evidence="12 13">YS-25</strain>
    </source>
</reference>
<evidence type="ECO:0000256" key="2">
    <source>
        <dbReference type="ARBA" id="ARBA00022617"/>
    </source>
</evidence>
<feature type="domain" description="Cytochrome c" evidence="11">
    <location>
        <begin position="85"/>
        <end position="208"/>
    </location>
</feature>
<keyword evidence="13" id="KW-1185">Reference proteome</keyword>
<feature type="binding site" description="axial binding residue" evidence="9">
    <location>
        <position position="110"/>
    </location>
    <ligand>
        <name>heme c</name>
        <dbReference type="ChEBI" id="CHEBI:61717"/>
        <label>1</label>
    </ligand>
    <ligandPart>
        <name>Fe</name>
        <dbReference type="ChEBI" id="CHEBI:18248"/>
    </ligandPart>
</feature>
<dbReference type="Gene3D" id="1.10.760.10">
    <property type="entry name" value="Cytochrome c-like domain"/>
    <property type="match status" value="2"/>
</dbReference>
<gene>
    <name evidence="12" type="ORF">BCY91_02300</name>
</gene>
<dbReference type="GO" id="GO:0020037">
    <property type="term" value="F:heme binding"/>
    <property type="evidence" value="ECO:0007669"/>
    <property type="project" value="InterPro"/>
</dbReference>
<dbReference type="AlphaFoldDB" id="A0A419S776"/>
<comment type="cofactor">
    <cofactor evidence="8">
        <name>heme</name>
        <dbReference type="ChEBI" id="CHEBI:30413"/>
    </cofactor>
    <text evidence="8">Binds 2 heme groups.</text>
</comment>
<dbReference type="PANTHER" id="PTHR30600">
    <property type="entry name" value="CYTOCHROME C PEROXIDASE-RELATED"/>
    <property type="match status" value="1"/>
</dbReference>
<dbReference type="GO" id="GO:0009055">
    <property type="term" value="F:electron transfer activity"/>
    <property type="evidence" value="ECO:0007669"/>
    <property type="project" value="InterPro"/>
</dbReference>
<keyword evidence="3 9" id="KW-0479">Metal-binding</keyword>
<dbReference type="InterPro" id="IPR026259">
    <property type="entry name" value="MauG/Cytc_peroxidase"/>
</dbReference>
<dbReference type="EMBL" id="MBTA01000012">
    <property type="protein sequence ID" value="RKD17006.1"/>
    <property type="molecule type" value="Genomic_DNA"/>
</dbReference>
<protein>
    <recommendedName>
        <fullName evidence="11">Cytochrome c domain-containing protein</fullName>
    </recommendedName>
</protein>
<dbReference type="SUPFAM" id="SSF46626">
    <property type="entry name" value="Cytochrome c"/>
    <property type="match status" value="2"/>
</dbReference>
<comment type="caution">
    <text evidence="12">The sequence shown here is derived from an EMBL/GenBank/DDBJ whole genome shotgun (WGS) entry which is preliminary data.</text>
</comment>
<evidence type="ECO:0000256" key="6">
    <source>
        <dbReference type="ARBA" id="ARBA00023002"/>
    </source>
</evidence>
<proteinExistence type="predicted"/>
<sequence>MSVLNTKTRFVVVFTILACLTLSLANCAKSGNKADKPDVEKEDTRPLRQRYSTAPQNWPKANWYQGVKQTELAVFISNPKPASEEMLVLGKALFFDNRLGNRNNSCASCHVPANYWTDKAIVAAGGGNRNSPNIQNSWYLNGNLMLDGRAATSAQQITLAIESPHEMAGKVSDLPKRLKAIVGYKPMFVAAYGNEDITEEKILNAIAAFSNSIESGKTAFDDFVEGDYAALSDEQIEGMHLFRTKAGCINCHNGPFFTDLEYHNLGYSLDFDGQYDYGRANFTDKAIDRGKFRTPGLRNVSYTAPYLHNGTVASLDEMVDLLIDSLPQLQGQKIAGTLSPHIKKLNLSYDERNALLAFLGSLNSSRPGVQPPVLPQ</sequence>
<keyword evidence="5" id="KW-0574">Periplasm</keyword>
<dbReference type="InterPro" id="IPR051395">
    <property type="entry name" value="Cytochrome_c_Peroxidase/MauG"/>
</dbReference>
<dbReference type="GO" id="GO:0042597">
    <property type="term" value="C:periplasmic space"/>
    <property type="evidence" value="ECO:0007669"/>
    <property type="project" value="UniProtKB-SubCell"/>
</dbReference>
<evidence type="ECO:0000256" key="3">
    <source>
        <dbReference type="ARBA" id="ARBA00022723"/>
    </source>
</evidence>
<feature type="signal peptide" evidence="10">
    <location>
        <begin position="1"/>
        <end position="25"/>
    </location>
</feature>
<feature type="domain" description="Cytochrome c" evidence="11">
    <location>
        <begin position="233"/>
        <end position="363"/>
    </location>
</feature>
<keyword evidence="4 10" id="KW-0732">Signal</keyword>
<evidence type="ECO:0000256" key="4">
    <source>
        <dbReference type="ARBA" id="ARBA00022729"/>
    </source>
</evidence>
<accession>A0A419S776</accession>
<dbReference type="InterPro" id="IPR009056">
    <property type="entry name" value="Cyt_c-like_dom"/>
</dbReference>
<dbReference type="InterPro" id="IPR036909">
    <property type="entry name" value="Cyt_c-like_dom_sf"/>
</dbReference>
<dbReference type="Pfam" id="PF03150">
    <property type="entry name" value="CCP_MauG"/>
    <property type="match status" value="1"/>
</dbReference>
<evidence type="ECO:0000313" key="13">
    <source>
        <dbReference type="Proteomes" id="UP000283433"/>
    </source>
</evidence>
<keyword evidence="7 9" id="KW-0408">Iron</keyword>
<dbReference type="GO" id="GO:0004130">
    <property type="term" value="F:cytochrome-c peroxidase activity"/>
    <property type="evidence" value="ECO:0007669"/>
    <property type="project" value="TreeGrafter"/>
</dbReference>
<dbReference type="InterPro" id="IPR004852">
    <property type="entry name" value="Di-haem_cyt_c_peroxidsae"/>
</dbReference>
<feature type="binding site" description="covalent" evidence="8">
    <location>
        <position position="251"/>
    </location>
    <ligand>
        <name>heme c</name>
        <dbReference type="ChEBI" id="CHEBI:61717"/>
        <label>2</label>
    </ligand>
</feature>
<organism evidence="12 13">
    <name type="scientific">Pelobium manganitolerans</name>
    <dbReference type="NCBI Taxonomy" id="1842495"/>
    <lineage>
        <taxon>Bacteria</taxon>
        <taxon>Pseudomonadati</taxon>
        <taxon>Bacteroidota</taxon>
        <taxon>Sphingobacteriia</taxon>
        <taxon>Sphingobacteriales</taxon>
        <taxon>Sphingobacteriaceae</taxon>
        <taxon>Pelobium</taxon>
    </lineage>
</organism>
<name>A0A419S776_9SPHI</name>
<feature type="binding site" description="axial binding residue" evidence="9">
    <location>
        <position position="252"/>
    </location>
    <ligand>
        <name>heme c</name>
        <dbReference type="ChEBI" id="CHEBI:61717"/>
        <label>2</label>
    </ligand>
    <ligandPart>
        <name>Fe</name>
        <dbReference type="ChEBI" id="CHEBI:18248"/>
    </ligandPart>
</feature>
<comment type="PTM">
    <text evidence="8">Binds 2 heme groups per subunit.</text>
</comment>
<evidence type="ECO:0000256" key="1">
    <source>
        <dbReference type="ARBA" id="ARBA00004418"/>
    </source>
</evidence>
<evidence type="ECO:0000256" key="10">
    <source>
        <dbReference type="SAM" id="SignalP"/>
    </source>
</evidence>
<feature type="binding site" description="covalent" evidence="8">
    <location>
        <position position="248"/>
    </location>
    <ligand>
        <name>heme c</name>
        <dbReference type="ChEBI" id="CHEBI:61717"/>
        <label>2</label>
    </ligand>
</feature>